<dbReference type="AlphaFoldDB" id="A0A834K626"/>
<evidence type="ECO:0000313" key="2">
    <source>
        <dbReference type="Proteomes" id="UP000617340"/>
    </source>
</evidence>
<organism evidence="1 2">
    <name type="scientific">Vespula germanica</name>
    <name type="common">German yellow jacket</name>
    <name type="synonym">Paravespula germanica</name>
    <dbReference type="NCBI Taxonomy" id="30212"/>
    <lineage>
        <taxon>Eukaryota</taxon>
        <taxon>Metazoa</taxon>
        <taxon>Ecdysozoa</taxon>
        <taxon>Arthropoda</taxon>
        <taxon>Hexapoda</taxon>
        <taxon>Insecta</taxon>
        <taxon>Pterygota</taxon>
        <taxon>Neoptera</taxon>
        <taxon>Endopterygota</taxon>
        <taxon>Hymenoptera</taxon>
        <taxon>Apocrita</taxon>
        <taxon>Aculeata</taxon>
        <taxon>Vespoidea</taxon>
        <taxon>Vespidae</taxon>
        <taxon>Vespinae</taxon>
        <taxon>Vespula</taxon>
    </lineage>
</organism>
<dbReference type="EMBL" id="JACSDZ010000008">
    <property type="protein sequence ID" value="KAF7397966.1"/>
    <property type="molecule type" value="Genomic_DNA"/>
</dbReference>
<protein>
    <submittedName>
        <fullName evidence="1">Uncharacterized protein</fullName>
    </submittedName>
</protein>
<accession>A0A834K626</accession>
<proteinExistence type="predicted"/>
<reference evidence="1" key="1">
    <citation type="journal article" date="2020" name="G3 (Bethesda)">
        <title>High-Quality Assemblies for Three Invasive Social Wasps from the &lt;i&gt;Vespula&lt;/i&gt; Genus.</title>
        <authorList>
            <person name="Harrop T.W.R."/>
            <person name="Guhlin J."/>
            <person name="McLaughlin G.M."/>
            <person name="Permina E."/>
            <person name="Stockwell P."/>
            <person name="Gilligan J."/>
            <person name="Le Lec M.F."/>
            <person name="Gruber M.A.M."/>
            <person name="Quinn O."/>
            <person name="Lovegrove M."/>
            <person name="Duncan E.J."/>
            <person name="Remnant E.J."/>
            <person name="Van Eeckhoven J."/>
            <person name="Graham B."/>
            <person name="Knapp R.A."/>
            <person name="Langford K.W."/>
            <person name="Kronenberg Z."/>
            <person name="Press M.O."/>
            <person name="Eacker S.M."/>
            <person name="Wilson-Rankin E.E."/>
            <person name="Purcell J."/>
            <person name="Lester P.J."/>
            <person name="Dearden P.K."/>
        </authorList>
    </citation>
    <scope>NUCLEOTIDE SEQUENCE</scope>
    <source>
        <strain evidence="1">Linc-1</strain>
    </source>
</reference>
<evidence type="ECO:0000313" key="1">
    <source>
        <dbReference type="EMBL" id="KAF7397966.1"/>
    </source>
</evidence>
<name>A0A834K626_VESGE</name>
<comment type="caution">
    <text evidence="1">The sequence shown here is derived from an EMBL/GenBank/DDBJ whole genome shotgun (WGS) entry which is preliminary data.</text>
</comment>
<gene>
    <name evidence="1" type="ORF">HZH68_009188</name>
</gene>
<sequence>MKSQLKDSYKILYINSDNLTYQILYDDIYKIRKKDINWFDTSDYSIDNVYDMLLTNKKMLGLIKVKTTEELCAKSYASDKKYTL</sequence>
<dbReference type="Proteomes" id="UP000617340">
    <property type="component" value="Unassembled WGS sequence"/>
</dbReference>
<keyword evidence="2" id="KW-1185">Reference proteome</keyword>